<accession>A0A9W7ZSQ8</accession>
<dbReference type="Proteomes" id="UP001150569">
    <property type="component" value="Unassembled WGS sequence"/>
</dbReference>
<evidence type="ECO:0000313" key="11">
    <source>
        <dbReference type="Proteomes" id="UP001150569"/>
    </source>
</evidence>
<dbReference type="GO" id="GO:0070979">
    <property type="term" value="P:protein K11-linked ubiquitination"/>
    <property type="evidence" value="ECO:0007669"/>
    <property type="project" value="TreeGrafter"/>
</dbReference>
<evidence type="ECO:0000256" key="7">
    <source>
        <dbReference type="ARBA" id="ARBA00031069"/>
    </source>
</evidence>
<dbReference type="InterPro" id="IPR037679">
    <property type="entry name" value="Apc5"/>
</dbReference>
<keyword evidence="4" id="KW-0498">Mitosis</keyword>
<dbReference type="GO" id="GO:0031145">
    <property type="term" value="P:anaphase-promoting complex-dependent catabolic process"/>
    <property type="evidence" value="ECO:0007669"/>
    <property type="project" value="TreeGrafter"/>
</dbReference>
<dbReference type="OrthoDB" id="2504561at2759"/>
<keyword evidence="11" id="KW-1185">Reference proteome</keyword>
<feature type="non-terminal residue" evidence="10">
    <location>
        <position position="694"/>
    </location>
</feature>
<comment type="caution">
    <text evidence="10">The sequence shown here is derived from an EMBL/GenBank/DDBJ whole genome shotgun (WGS) entry which is preliminary data.</text>
</comment>
<name>A0A9W7ZSQ8_9FUNG</name>
<keyword evidence="6" id="KW-0131">Cell cycle</keyword>
<dbReference type="PANTHER" id="PTHR12830:SF9">
    <property type="entry name" value="ANAPHASE-PROMOTING COMPLEX SUBUNIT 5"/>
    <property type="match status" value="1"/>
</dbReference>
<dbReference type="SUPFAM" id="SSF48452">
    <property type="entry name" value="TPR-like"/>
    <property type="match status" value="1"/>
</dbReference>
<evidence type="ECO:0000256" key="8">
    <source>
        <dbReference type="ARBA" id="ARBA00045696"/>
    </source>
</evidence>
<dbReference type="Pfam" id="PF12862">
    <property type="entry name" value="ANAPC5"/>
    <property type="match status" value="1"/>
</dbReference>
<dbReference type="InterPro" id="IPR011990">
    <property type="entry name" value="TPR-like_helical_dom_sf"/>
</dbReference>
<evidence type="ECO:0000256" key="6">
    <source>
        <dbReference type="ARBA" id="ARBA00023306"/>
    </source>
</evidence>
<comment type="similarity">
    <text evidence="1">Belongs to the APC5 family.</text>
</comment>
<evidence type="ECO:0000256" key="2">
    <source>
        <dbReference type="ARBA" id="ARBA00016066"/>
    </source>
</evidence>
<comment type="function">
    <text evidence="8">Component of the anaphase promoting complex/cyclosome (APC/C), a cell cycle-regulated E3 ubiquitin ligase that controls progression through mitosis and the G1 phase of the cell cycle. The APC/C complex acts by mediating ubiquitination and subsequent degradation of target proteins: it mainly mediates the formation of 'Lys-11'-linked polyubiquitin chains and, to a lower extent, the formation of 'Lys-48'- and 'Lys-63'-linked polyubiquitin chains. The APC/C complex catalyzes assembly of branched 'Lys-11'-/'Lys-48'-linked branched ubiquitin chains on target proteins.</text>
</comment>
<evidence type="ECO:0000256" key="5">
    <source>
        <dbReference type="ARBA" id="ARBA00022786"/>
    </source>
</evidence>
<sequence length="694" mass="78125">MEHDEWPISWDTRLDPASTTGPFLTSYKALLLFGIDTYCRHGYIHRTPEVAATTLFDLISALSNPAPRPFATVCAEWDRIVFPDLDGDDEDDLEPPAESFTFWGAVHMRLERVQTIDNFEQFLHEAWSLVHPNDEEAVVTPEAETGEQLDVQDSSPFGLFVRRCWLAYQQLEFHEARAFFRGFQCYLGETSTTAPPQRTHAAKERPPAGMVSRFDVESQVDRYIEPDYPSTYLALGKISRTELHDELLLFQRLYPDLPKVQYAQYLAHTLAGRYESALDCLHRFFDHTGTALLHDPSAAHPSAPPYHYALLSLASLQLRFGRLSEAARMIQEAIETAQRQRDQVCLSYASTWYYQIMAALPSMTTTNSSSAASPDRIRVSADQRTTQAQMLESLSRKTRLLDLVHLRFLSELSRAKQSLVGGEPPRRVLEALVAAESLTRHYLLPEALGRYYTLAASVWETYGVPALAVLYTQLRMAYVPVTTTAMFANPGDDSAILGYCYLARYLGDIHNEADLTDAQTAPLAGLDRLVVNRFVQVPHALDRWRGCRSDLNLQRLVHRREPLGATEKSLVNQIMNRRGPERSPSASLKAAWLHLKRGHYSLALEQALVVHSGDLCTQADPLALVVAYRLTAEVYLATDAGPLALLYIGRARRLACEANFNVEAARCNVVLVEIVMKMGQPDRALRITMTHAQE</sequence>
<gene>
    <name evidence="10" type="primary">apc5_2</name>
    <name evidence="10" type="ORF">IWQ60_009602</name>
</gene>
<dbReference type="EMBL" id="JANBPT010000820">
    <property type="protein sequence ID" value="KAJ1912591.1"/>
    <property type="molecule type" value="Genomic_DNA"/>
</dbReference>
<dbReference type="PANTHER" id="PTHR12830">
    <property type="entry name" value="ANAPHASE-PROMOTING COMPLEX SUBUNIT 5"/>
    <property type="match status" value="1"/>
</dbReference>
<feature type="domain" description="Anaphase-promoting complex subunit 5" evidence="9">
    <location>
        <begin position="262"/>
        <end position="357"/>
    </location>
</feature>
<evidence type="ECO:0000259" key="9">
    <source>
        <dbReference type="Pfam" id="PF12862"/>
    </source>
</evidence>
<evidence type="ECO:0000256" key="4">
    <source>
        <dbReference type="ARBA" id="ARBA00022776"/>
    </source>
</evidence>
<keyword evidence="5" id="KW-0833">Ubl conjugation pathway</keyword>
<evidence type="ECO:0000256" key="3">
    <source>
        <dbReference type="ARBA" id="ARBA00022618"/>
    </source>
</evidence>
<dbReference type="AlphaFoldDB" id="A0A9W7ZSQ8"/>
<keyword evidence="3" id="KW-0132">Cell division</keyword>
<dbReference type="InterPro" id="IPR026000">
    <property type="entry name" value="Apc5_dom"/>
</dbReference>
<evidence type="ECO:0000256" key="1">
    <source>
        <dbReference type="ARBA" id="ARBA00007450"/>
    </source>
</evidence>
<dbReference type="Gene3D" id="1.25.40.10">
    <property type="entry name" value="Tetratricopeptide repeat domain"/>
    <property type="match status" value="1"/>
</dbReference>
<organism evidence="10 11">
    <name type="scientific">Tieghemiomyces parasiticus</name>
    <dbReference type="NCBI Taxonomy" id="78921"/>
    <lineage>
        <taxon>Eukaryota</taxon>
        <taxon>Fungi</taxon>
        <taxon>Fungi incertae sedis</taxon>
        <taxon>Zoopagomycota</taxon>
        <taxon>Kickxellomycotina</taxon>
        <taxon>Dimargaritomycetes</taxon>
        <taxon>Dimargaritales</taxon>
        <taxon>Dimargaritaceae</taxon>
        <taxon>Tieghemiomyces</taxon>
    </lineage>
</organism>
<evidence type="ECO:0000313" key="10">
    <source>
        <dbReference type="EMBL" id="KAJ1912591.1"/>
    </source>
</evidence>
<proteinExistence type="inferred from homology"/>
<protein>
    <recommendedName>
        <fullName evidence="2">Anaphase-promoting complex subunit 5</fullName>
    </recommendedName>
    <alternativeName>
        <fullName evidence="7">Cyclosome subunit 5</fullName>
    </alternativeName>
</protein>
<dbReference type="GO" id="GO:0005680">
    <property type="term" value="C:anaphase-promoting complex"/>
    <property type="evidence" value="ECO:0007669"/>
    <property type="project" value="InterPro"/>
</dbReference>
<dbReference type="GO" id="GO:0045842">
    <property type="term" value="P:positive regulation of mitotic metaphase/anaphase transition"/>
    <property type="evidence" value="ECO:0007669"/>
    <property type="project" value="TreeGrafter"/>
</dbReference>
<dbReference type="GO" id="GO:0051301">
    <property type="term" value="P:cell division"/>
    <property type="evidence" value="ECO:0007669"/>
    <property type="project" value="UniProtKB-KW"/>
</dbReference>
<reference evidence="10" key="1">
    <citation type="submission" date="2022-07" db="EMBL/GenBank/DDBJ databases">
        <title>Phylogenomic reconstructions and comparative analyses of Kickxellomycotina fungi.</title>
        <authorList>
            <person name="Reynolds N.K."/>
            <person name="Stajich J.E."/>
            <person name="Barry K."/>
            <person name="Grigoriev I.V."/>
            <person name="Crous P."/>
            <person name="Smith M.E."/>
        </authorList>
    </citation>
    <scope>NUCLEOTIDE SEQUENCE</scope>
    <source>
        <strain evidence="10">RSA 861</strain>
    </source>
</reference>